<dbReference type="AlphaFoldDB" id="A0A4S4M971"/>
<reference evidence="4 5" key="1">
    <citation type="submission" date="2019-02" db="EMBL/GenBank/DDBJ databases">
        <title>Genome sequencing of the rare red list fungi Bondarzewia mesenterica.</title>
        <authorList>
            <person name="Buettner E."/>
            <person name="Kellner H."/>
        </authorList>
    </citation>
    <scope>NUCLEOTIDE SEQUENCE [LARGE SCALE GENOMIC DNA]</scope>
    <source>
        <strain evidence="4 5">DSM 108281</strain>
    </source>
</reference>
<dbReference type="PANTHER" id="PTHR18849:SF0">
    <property type="entry name" value="CILIA- AND FLAGELLA-ASSOCIATED PROTEIN 410-RELATED"/>
    <property type="match status" value="1"/>
</dbReference>
<sequence length="538" mass="59249">MLPPTVGTRFSLAGYIGTVRFFGNVDGTKGDWIGVEWDDPARGKHDGIKDGRRYFSCIVPNSGSFIRLIPTIDFGKSFLKALVEKYVEVQHGSATQETVILGSSNGAIQVEAVNLDKVRQKFSRLERLREISLDKECVAYADQKGEIRSRCPSVKGLDLSYSLIPTWDIVVLIAIELPVLERLALNNNRLQPLESSALAQHAFQHITELQLNATLLTWQAVLNVLSLIPALHQLEFGYNRLTSLASEKYPETSSSSLELLNLDSNDLADWIDICQALQNFPSLNRLIVSANPLSSIPPLSTATFKLGTLKHLALSHTQIGTWSCIDALTDWCPVLEGLTLSGTPLVQSPGADRIWRQLTIARLPNLRALDGASISSRQRADAELFYLSLISRISYTSDAARRAEHPRWDALCQLHGTPDTSTSGPAKGDKLSSRLIRMEIQAILSSSPPYASAPPTPSASPVTLRILPTAPLRLLRLKLQKAFKAPRGARADVWVRMADDKLSRLGSLDGNADADESREVGWWLEEGAEIMVWLEKSG</sequence>
<dbReference type="EMBL" id="SGPL01000044">
    <property type="protein sequence ID" value="THH19470.1"/>
    <property type="molecule type" value="Genomic_DNA"/>
</dbReference>
<comment type="caution">
    <text evidence="4">The sequence shown here is derived from an EMBL/GenBank/DDBJ whole genome shotgun (WGS) entry which is preliminary data.</text>
</comment>
<evidence type="ECO:0000256" key="1">
    <source>
        <dbReference type="ARBA" id="ARBA00022614"/>
    </source>
</evidence>
<dbReference type="OrthoDB" id="5273213at2759"/>
<dbReference type="InterPro" id="IPR000938">
    <property type="entry name" value="CAP-Gly_domain"/>
</dbReference>
<keyword evidence="2" id="KW-0677">Repeat</keyword>
<name>A0A4S4M971_9AGAM</name>
<dbReference type="InterPro" id="IPR001611">
    <property type="entry name" value="Leu-rich_rpt"/>
</dbReference>
<dbReference type="GO" id="GO:0007010">
    <property type="term" value="P:cytoskeleton organization"/>
    <property type="evidence" value="ECO:0007669"/>
    <property type="project" value="TreeGrafter"/>
</dbReference>
<dbReference type="PROSITE" id="PS50245">
    <property type="entry name" value="CAP_GLY_2"/>
    <property type="match status" value="1"/>
</dbReference>
<dbReference type="Proteomes" id="UP000310158">
    <property type="component" value="Unassembled WGS sequence"/>
</dbReference>
<evidence type="ECO:0000259" key="3">
    <source>
        <dbReference type="PROSITE" id="PS50245"/>
    </source>
</evidence>
<gene>
    <name evidence="4" type="ORF">EW146_g1699</name>
</gene>
<dbReference type="InterPro" id="IPR036859">
    <property type="entry name" value="CAP-Gly_dom_sf"/>
</dbReference>
<evidence type="ECO:0000256" key="2">
    <source>
        <dbReference type="ARBA" id="ARBA00022737"/>
    </source>
</evidence>
<evidence type="ECO:0000313" key="5">
    <source>
        <dbReference type="Proteomes" id="UP000310158"/>
    </source>
</evidence>
<protein>
    <recommendedName>
        <fullName evidence="3">CAP-Gly domain-containing protein</fullName>
    </recommendedName>
</protein>
<dbReference type="Gene3D" id="2.30.30.190">
    <property type="entry name" value="CAP Gly-rich-like domain"/>
    <property type="match status" value="1"/>
</dbReference>
<proteinExistence type="predicted"/>
<keyword evidence="1" id="KW-0433">Leucine-rich repeat</keyword>
<dbReference type="PANTHER" id="PTHR18849">
    <property type="entry name" value="LEUCINE RICH REPEAT PROTEIN"/>
    <property type="match status" value="1"/>
</dbReference>
<dbReference type="Gene3D" id="3.80.10.10">
    <property type="entry name" value="Ribonuclease Inhibitor"/>
    <property type="match status" value="2"/>
</dbReference>
<dbReference type="Pfam" id="PF01302">
    <property type="entry name" value="CAP_GLY"/>
    <property type="match status" value="1"/>
</dbReference>
<organism evidence="4 5">
    <name type="scientific">Bondarzewia mesenterica</name>
    <dbReference type="NCBI Taxonomy" id="1095465"/>
    <lineage>
        <taxon>Eukaryota</taxon>
        <taxon>Fungi</taxon>
        <taxon>Dikarya</taxon>
        <taxon>Basidiomycota</taxon>
        <taxon>Agaricomycotina</taxon>
        <taxon>Agaricomycetes</taxon>
        <taxon>Russulales</taxon>
        <taxon>Bondarzewiaceae</taxon>
        <taxon>Bondarzewia</taxon>
    </lineage>
</organism>
<dbReference type="SMART" id="SM01052">
    <property type="entry name" value="CAP_GLY"/>
    <property type="match status" value="1"/>
</dbReference>
<feature type="domain" description="CAP-Gly" evidence="3">
    <location>
        <begin position="23"/>
        <end position="67"/>
    </location>
</feature>
<dbReference type="PROSITE" id="PS51450">
    <property type="entry name" value="LRR"/>
    <property type="match status" value="1"/>
</dbReference>
<dbReference type="SUPFAM" id="SSF74924">
    <property type="entry name" value="Cap-Gly domain"/>
    <property type="match status" value="1"/>
</dbReference>
<dbReference type="InterPro" id="IPR032675">
    <property type="entry name" value="LRR_dom_sf"/>
</dbReference>
<keyword evidence="5" id="KW-1185">Reference proteome</keyword>
<accession>A0A4S4M971</accession>
<evidence type="ECO:0000313" key="4">
    <source>
        <dbReference type="EMBL" id="THH19470.1"/>
    </source>
</evidence>
<dbReference type="SUPFAM" id="SSF52058">
    <property type="entry name" value="L domain-like"/>
    <property type="match status" value="1"/>
</dbReference>